<dbReference type="RefSeq" id="WP_225239007.1">
    <property type="nucleotide sequence ID" value="NZ_JAHYBX010000004.1"/>
</dbReference>
<feature type="chain" id="PRO_5046938284" evidence="1">
    <location>
        <begin position="25"/>
        <end position="168"/>
    </location>
</feature>
<feature type="signal peptide" evidence="1">
    <location>
        <begin position="1"/>
        <end position="24"/>
    </location>
</feature>
<protein>
    <submittedName>
        <fullName evidence="2">SHOCT domain-containing protein</fullName>
    </submittedName>
</protein>
<reference evidence="2 3" key="1">
    <citation type="submission" date="2021-07" db="EMBL/GenBank/DDBJ databases">
        <title>Characterization of Violacein-producing bacteria and related species.</title>
        <authorList>
            <person name="Wilson H.S."/>
            <person name="De Leon M.E."/>
        </authorList>
    </citation>
    <scope>NUCLEOTIDE SEQUENCE [LARGE SCALE GENOMIC DNA]</scope>
    <source>
        <strain evidence="2 3">HSC-2F05</strain>
    </source>
</reference>
<keyword evidence="3" id="KW-1185">Reference proteome</keyword>
<name>A0ABS7YAL4_9BURK</name>
<gene>
    <name evidence="2" type="ORF">LE190_12475</name>
</gene>
<evidence type="ECO:0000313" key="3">
    <source>
        <dbReference type="Proteomes" id="UP001198602"/>
    </source>
</evidence>
<comment type="caution">
    <text evidence="2">The sequence shown here is derived from an EMBL/GenBank/DDBJ whole genome shotgun (WGS) entry which is preliminary data.</text>
</comment>
<evidence type="ECO:0000313" key="2">
    <source>
        <dbReference type="EMBL" id="MCA1856735.1"/>
    </source>
</evidence>
<dbReference type="PROSITE" id="PS51257">
    <property type="entry name" value="PROKAR_LIPOPROTEIN"/>
    <property type="match status" value="1"/>
</dbReference>
<evidence type="ECO:0000256" key="1">
    <source>
        <dbReference type="SAM" id="SignalP"/>
    </source>
</evidence>
<sequence>MFGRLGAKLGFVAVIGLMTGCATSDIVPMGTDTYMIAQTSAGGMFKAMSSLKTEVIQRANQFAENKGKVAIPVASKETLARPGQMPSFEYQFRLVDRSDPRASGSALIPRADIVVENNVTASIERSSPASGQSKDVYVELLKLEELRKKGILNDAEFQAQKERILKTQ</sequence>
<organism evidence="2 3">
    <name type="scientific">Massilia hydrophila</name>
    <dbReference type="NCBI Taxonomy" id="3044279"/>
    <lineage>
        <taxon>Bacteria</taxon>
        <taxon>Pseudomonadati</taxon>
        <taxon>Pseudomonadota</taxon>
        <taxon>Betaproteobacteria</taxon>
        <taxon>Burkholderiales</taxon>
        <taxon>Oxalobacteraceae</taxon>
        <taxon>Telluria group</taxon>
        <taxon>Massilia</taxon>
    </lineage>
</organism>
<dbReference type="EMBL" id="JAHYBX010000004">
    <property type="protein sequence ID" value="MCA1856735.1"/>
    <property type="molecule type" value="Genomic_DNA"/>
</dbReference>
<proteinExistence type="predicted"/>
<keyword evidence="1" id="KW-0732">Signal</keyword>
<accession>A0ABS7YAL4</accession>
<dbReference type="Proteomes" id="UP001198602">
    <property type="component" value="Unassembled WGS sequence"/>
</dbReference>